<sequence>MRHTIFCAIHEATHDIFRDTRSDTRYLPPIYRLLGYLHKGDISWYILTRRFVYREKYRVSQKNCVSHCVSCVALDERSARLQMDYPDSVVFGWRLKCTLGDFYRGIEKSKSRNIWRRNLSYDDNVLIDADMQMPAYRPLDEANQPTFEESNGAVWVRRDESTYESYLEPQRLNPTHNTIMKETVLDGAGLDTVSDDFADSSYEQDEDVAYGPSEEVIAWQHFQTKLTVSRKVIVASIDIHKILPHLSFVEYPHEFKHIANRNKTSAVVLLIERLLE</sequence>
<comment type="caution">
    <text evidence="1">The sequence shown here is derived from an EMBL/GenBank/DDBJ whole genome shotgun (WGS) entry which is preliminary data.</text>
</comment>
<proteinExistence type="predicted"/>
<accession>A0A9D4MH90</accession>
<organism evidence="1 2">
    <name type="scientific">Dreissena polymorpha</name>
    <name type="common">Zebra mussel</name>
    <name type="synonym">Mytilus polymorpha</name>
    <dbReference type="NCBI Taxonomy" id="45954"/>
    <lineage>
        <taxon>Eukaryota</taxon>
        <taxon>Metazoa</taxon>
        <taxon>Spiralia</taxon>
        <taxon>Lophotrochozoa</taxon>
        <taxon>Mollusca</taxon>
        <taxon>Bivalvia</taxon>
        <taxon>Autobranchia</taxon>
        <taxon>Heteroconchia</taxon>
        <taxon>Euheterodonta</taxon>
        <taxon>Imparidentia</taxon>
        <taxon>Neoheterodontei</taxon>
        <taxon>Myida</taxon>
        <taxon>Dreissenoidea</taxon>
        <taxon>Dreissenidae</taxon>
        <taxon>Dreissena</taxon>
    </lineage>
</organism>
<keyword evidence="2" id="KW-1185">Reference proteome</keyword>
<dbReference type="Proteomes" id="UP000828390">
    <property type="component" value="Unassembled WGS sequence"/>
</dbReference>
<protein>
    <submittedName>
        <fullName evidence="1">Uncharacterized protein</fullName>
    </submittedName>
</protein>
<name>A0A9D4MH90_DREPO</name>
<evidence type="ECO:0000313" key="1">
    <source>
        <dbReference type="EMBL" id="KAH3876533.1"/>
    </source>
</evidence>
<evidence type="ECO:0000313" key="2">
    <source>
        <dbReference type="Proteomes" id="UP000828390"/>
    </source>
</evidence>
<gene>
    <name evidence="1" type="ORF">DPMN_000378</name>
</gene>
<reference evidence="1" key="2">
    <citation type="submission" date="2020-11" db="EMBL/GenBank/DDBJ databases">
        <authorList>
            <person name="McCartney M.A."/>
            <person name="Auch B."/>
            <person name="Kono T."/>
            <person name="Mallez S."/>
            <person name="Becker A."/>
            <person name="Gohl D.M."/>
            <person name="Silverstein K.A.T."/>
            <person name="Koren S."/>
            <person name="Bechman K.B."/>
            <person name="Herman A."/>
            <person name="Abrahante J.E."/>
            <person name="Garbe J."/>
        </authorList>
    </citation>
    <scope>NUCLEOTIDE SEQUENCE</scope>
    <source>
        <strain evidence="1">Duluth1</strain>
        <tissue evidence="1">Whole animal</tissue>
    </source>
</reference>
<reference evidence="1" key="1">
    <citation type="journal article" date="2019" name="bioRxiv">
        <title>The Genome of the Zebra Mussel, Dreissena polymorpha: A Resource for Invasive Species Research.</title>
        <authorList>
            <person name="McCartney M.A."/>
            <person name="Auch B."/>
            <person name="Kono T."/>
            <person name="Mallez S."/>
            <person name="Zhang Y."/>
            <person name="Obille A."/>
            <person name="Becker A."/>
            <person name="Abrahante J.E."/>
            <person name="Garbe J."/>
            <person name="Badalamenti J.P."/>
            <person name="Herman A."/>
            <person name="Mangelson H."/>
            <person name="Liachko I."/>
            <person name="Sullivan S."/>
            <person name="Sone E.D."/>
            <person name="Koren S."/>
            <person name="Silverstein K.A.T."/>
            <person name="Beckman K.B."/>
            <person name="Gohl D.M."/>
        </authorList>
    </citation>
    <scope>NUCLEOTIDE SEQUENCE</scope>
    <source>
        <strain evidence="1">Duluth1</strain>
        <tissue evidence="1">Whole animal</tissue>
    </source>
</reference>
<dbReference type="AlphaFoldDB" id="A0A9D4MH90"/>
<dbReference type="EMBL" id="JAIWYP010000001">
    <property type="protein sequence ID" value="KAH3876533.1"/>
    <property type="molecule type" value="Genomic_DNA"/>
</dbReference>